<evidence type="ECO:0000313" key="7">
    <source>
        <dbReference type="Proteomes" id="UP001158576"/>
    </source>
</evidence>
<comment type="similarity">
    <text evidence="2 4">Belongs to the AB hydrolase superfamily. Lipase family.</text>
</comment>
<feature type="domain" description="Lipase" evidence="5">
    <location>
        <begin position="6"/>
        <end position="223"/>
    </location>
</feature>
<evidence type="ECO:0000256" key="2">
    <source>
        <dbReference type="ARBA" id="ARBA00010701"/>
    </source>
</evidence>
<evidence type="ECO:0000256" key="3">
    <source>
        <dbReference type="ARBA" id="ARBA00022525"/>
    </source>
</evidence>
<dbReference type="InterPro" id="IPR013818">
    <property type="entry name" value="Lipase"/>
</dbReference>
<reference evidence="6 7" key="1">
    <citation type="submission" date="2021-04" db="EMBL/GenBank/DDBJ databases">
        <authorList>
            <person name="Bliznina A."/>
        </authorList>
    </citation>
    <scope>NUCLEOTIDE SEQUENCE [LARGE SCALE GENOMIC DNA]</scope>
</reference>
<protein>
    <submittedName>
        <fullName evidence="6">Oidioi.mRNA.OKI2018_I69.chr2.g7134.t1.cds</fullName>
    </submittedName>
</protein>
<dbReference type="SUPFAM" id="SSF53474">
    <property type="entry name" value="alpha/beta-Hydrolases"/>
    <property type="match status" value="1"/>
</dbReference>
<dbReference type="InterPro" id="IPR029058">
    <property type="entry name" value="AB_hydrolase_fold"/>
</dbReference>
<dbReference type="EMBL" id="OU015567">
    <property type="protein sequence ID" value="CAG5112980.1"/>
    <property type="molecule type" value="Genomic_DNA"/>
</dbReference>
<dbReference type="PRINTS" id="PR00821">
    <property type="entry name" value="TAGLIPASE"/>
</dbReference>
<name>A0ABN7T7J0_OIKDI</name>
<sequence length="233" mass="25911">MDSSMPLKPNKIDTKLLFYENKTLTQFDKTMINSSLPTFIGIHGWSPSLKRASVKTVPGHVLFIADIFDVIGEKTNGNFIIVNWRKGSSTLNYPQSCSNIRVIGRQIANWINEIEDLNVTDVHIIGHSLGAHMAGYIGKELQLMGKLIGRITGLDPAGPAFSFPASWYVEFPNELEKVHLWHSDAEFVDVIHSDAGTFGNGHYGHVKPLGHVDFYPSMGRDQPFVTSTDIITD</sequence>
<evidence type="ECO:0000259" key="5">
    <source>
        <dbReference type="Pfam" id="PF00151"/>
    </source>
</evidence>
<dbReference type="Proteomes" id="UP001158576">
    <property type="component" value="Chromosome 2"/>
</dbReference>
<evidence type="ECO:0000256" key="1">
    <source>
        <dbReference type="ARBA" id="ARBA00004613"/>
    </source>
</evidence>
<evidence type="ECO:0000256" key="4">
    <source>
        <dbReference type="RuleBase" id="RU004262"/>
    </source>
</evidence>
<dbReference type="Gene3D" id="3.40.50.1820">
    <property type="entry name" value="alpha/beta hydrolase"/>
    <property type="match status" value="1"/>
</dbReference>
<accession>A0ABN7T7J0</accession>
<proteinExistence type="inferred from homology"/>
<organism evidence="6 7">
    <name type="scientific">Oikopleura dioica</name>
    <name type="common">Tunicate</name>
    <dbReference type="NCBI Taxonomy" id="34765"/>
    <lineage>
        <taxon>Eukaryota</taxon>
        <taxon>Metazoa</taxon>
        <taxon>Chordata</taxon>
        <taxon>Tunicata</taxon>
        <taxon>Appendicularia</taxon>
        <taxon>Copelata</taxon>
        <taxon>Oikopleuridae</taxon>
        <taxon>Oikopleura</taxon>
    </lineage>
</organism>
<comment type="subcellular location">
    <subcellularLocation>
        <location evidence="1">Secreted</location>
    </subcellularLocation>
</comment>
<keyword evidence="3" id="KW-0964">Secreted</keyword>
<keyword evidence="7" id="KW-1185">Reference proteome</keyword>
<evidence type="ECO:0000313" key="6">
    <source>
        <dbReference type="EMBL" id="CAG5112980.1"/>
    </source>
</evidence>
<gene>
    <name evidence="6" type="ORF">OKIOD_LOCUS15899</name>
</gene>
<dbReference type="InterPro" id="IPR000734">
    <property type="entry name" value="TAG_lipase"/>
</dbReference>
<dbReference type="Pfam" id="PF00151">
    <property type="entry name" value="Lipase"/>
    <property type="match status" value="1"/>
</dbReference>
<dbReference type="PANTHER" id="PTHR11610">
    <property type="entry name" value="LIPASE"/>
    <property type="match status" value="1"/>
</dbReference>